<comment type="caution">
    <text evidence="2">The sequence shown here is derived from an EMBL/GenBank/DDBJ whole genome shotgun (WGS) entry which is preliminary data.</text>
</comment>
<feature type="compositionally biased region" description="Polar residues" evidence="1">
    <location>
        <begin position="1"/>
        <end position="12"/>
    </location>
</feature>
<organism evidence="2 3">
    <name type="scientific">Macrolepiota fuliginosa MF-IS2</name>
    <dbReference type="NCBI Taxonomy" id="1400762"/>
    <lineage>
        <taxon>Eukaryota</taxon>
        <taxon>Fungi</taxon>
        <taxon>Dikarya</taxon>
        <taxon>Basidiomycota</taxon>
        <taxon>Agaricomycotina</taxon>
        <taxon>Agaricomycetes</taxon>
        <taxon>Agaricomycetidae</taxon>
        <taxon>Agaricales</taxon>
        <taxon>Agaricineae</taxon>
        <taxon>Agaricaceae</taxon>
        <taxon>Macrolepiota</taxon>
    </lineage>
</organism>
<feature type="compositionally biased region" description="Polar residues" evidence="1">
    <location>
        <begin position="198"/>
        <end position="211"/>
    </location>
</feature>
<evidence type="ECO:0000256" key="1">
    <source>
        <dbReference type="SAM" id="MobiDB-lite"/>
    </source>
</evidence>
<dbReference type="Proteomes" id="UP000807342">
    <property type="component" value="Unassembled WGS sequence"/>
</dbReference>
<feature type="compositionally biased region" description="Polar residues" evidence="1">
    <location>
        <begin position="133"/>
        <end position="149"/>
    </location>
</feature>
<feature type="compositionally biased region" description="Low complexity" evidence="1">
    <location>
        <begin position="271"/>
        <end position="285"/>
    </location>
</feature>
<gene>
    <name evidence="2" type="ORF">P691DRAFT_803729</name>
</gene>
<evidence type="ECO:0000313" key="2">
    <source>
        <dbReference type="EMBL" id="KAF9452614.1"/>
    </source>
</evidence>
<protein>
    <submittedName>
        <fullName evidence="2">Uncharacterized protein</fullName>
    </submittedName>
</protein>
<feature type="region of interest" description="Disordered" evidence="1">
    <location>
        <begin position="53"/>
        <end position="79"/>
    </location>
</feature>
<feature type="region of interest" description="Disordered" evidence="1">
    <location>
        <begin position="197"/>
        <end position="232"/>
    </location>
</feature>
<dbReference type="EMBL" id="MU151069">
    <property type="protein sequence ID" value="KAF9452614.1"/>
    <property type="molecule type" value="Genomic_DNA"/>
</dbReference>
<feature type="compositionally biased region" description="Low complexity" evidence="1">
    <location>
        <begin position="155"/>
        <end position="165"/>
    </location>
</feature>
<name>A0A9P5XKK9_9AGAR</name>
<proteinExistence type="predicted"/>
<evidence type="ECO:0000313" key="3">
    <source>
        <dbReference type="Proteomes" id="UP000807342"/>
    </source>
</evidence>
<keyword evidence="3" id="KW-1185">Reference proteome</keyword>
<feature type="compositionally biased region" description="Polar residues" evidence="1">
    <location>
        <begin position="61"/>
        <end position="79"/>
    </location>
</feature>
<feature type="region of interest" description="Disordered" evidence="1">
    <location>
        <begin position="1"/>
        <end position="28"/>
    </location>
</feature>
<dbReference type="OrthoDB" id="3269550at2759"/>
<reference evidence="2" key="1">
    <citation type="submission" date="2020-11" db="EMBL/GenBank/DDBJ databases">
        <authorList>
            <consortium name="DOE Joint Genome Institute"/>
            <person name="Ahrendt S."/>
            <person name="Riley R."/>
            <person name="Andreopoulos W."/>
            <person name="Labutti K."/>
            <person name="Pangilinan J."/>
            <person name="Ruiz-Duenas F.J."/>
            <person name="Barrasa J.M."/>
            <person name="Sanchez-Garcia M."/>
            <person name="Camarero S."/>
            <person name="Miyauchi S."/>
            <person name="Serrano A."/>
            <person name="Linde D."/>
            <person name="Babiker R."/>
            <person name="Drula E."/>
            <person name="Ayuso-Fernandez I."/>
            <person name="Pacheco R."/>
            <person name="Padilla G."/>
            <person name="Ferreira P."/>
            <person name="Barriuso J."/>
            <person name="Kellner H."/>
            <person name="Castanera R."/>
            <person name="Alfaro M."/>
            <person name="Ramirez L."/>
            <person name="Pisabarro A.G."/>
            <person name="Kuo A."/>
            <person name="Tritt A."/>
            <person name="Lipzen A."/>
            <person name="He G."/>
            <person name="Yan M."/>
            <person name="Ng V."/>
            <person name="Cullen D."/>
            <person name="Martin F."/>
            <person name="Rosso M.-N."/>
            <person name="Henrissat B."/>
            <person name="Hibbett D."/>
            <person name="Martinez A.T."/>
            <person name="Grigoriev I.V."/>
        </authorList>
    </citation>
    <scope>NUCLEOTIDE SEQUENCE</scope>
    <source>
        <strain evidence="2">MF-IS2</strain>
    </source>
</reference>
<accession>A0A9P5XKK9</accession>
<sequence>MATDAPTGQSRTSRLRPVSVEHSDKPRRHLSFRKARKLSRIFTEFSFLESFAARKSFDNPRAQQGMSQLPRPSTDNGHTHITSLAKRSMQSLNAKLSRPTSPMSPPVAQHANPVSFPITTPKTSIEKIPQSPIPSNTPAISRINPTLSPENIPLPSSRPGSSRGSVLTKKRRKSLDLTHLDGFGSKTLLAARSRSLRIPSNSDLRQPGSPTSPMPWVDAPSDTRDPPAPPEAAHHHYLEVKRARKMTQGLPPELIRVLDDRRNIEQTRPRANSAASASSPDSALATPTLENEISPLEEENVIPDSPLKPSRAEFQERRRRVAKLSHFFGVNHAEIASSLVFTKPDSCQSTSTDDELKGPAPAPEVGVKLVSRRRWGSGEDMRDVELGDAIHKLRSLKAS</sequence>
<feature type="region of interest" description="Disordered" evidence="1">
    <location>
        <begin position="92"/>
        <end position="171"/>
    </location>
</feature>
<feature type="compositionally biased region" description="Polar residues" evidence="1">
    <location>
        <begin position="92"/>
        <end position="101"/>
    </location>
</feature>
<dbReference type="AlphaFoldDB" id="A0A9P5XKK9"/>
<feature type="region of interest" description="Disordered" evidence="1">
    <location>
        <begin position="266"/>
        <end position="286"/>
    </location>
</feature>